<dbReference type="Gene3D" id="3.30.300.30">
    <property type="match status" value="1"/>
</dbReference>
<feature type="binding site" evidence="6">
    <location>
        <begin position="389"/>
        <end position="391"/>
    </location>
    <ligand>
        <name>ATP</name>
        <dbReference type="ChEBI" id="CHEBI:30616"/>
    </ligand>
</feature>
<dbReference type="OrthoDB" id="9803968at2"/>
<comment type="function">
    <text evidence="6">Catalyzes the conversion of acetate into acetyl-CoA (AcCoA), an essential intermediate at the junction of anabolic and catabolic pathways. AcsA undergoes a two-step reaction. In the first half reaction, AcsA combines acetate with ATP to form acetyl-adenylate (AcAMP) intermediate. In the second half reaction, it can then transfer the acetyl group from AcAMP to the sulfhydryl group of CoA, forming the product AcCoA.</text>
</comment>
<feature type="binding site" evidence="6">
    <location>
        <position position="528"/>
    </location>
    <ligand>
        <name>ATP</name>
        <dbReference type="ChEBI" id="CHEBI:30616"/>
    </ligand>
</feature>
<feature type="binding site" evidence="6">
    <location>
        <position position="539"/>
    </location>
    <ligand>
        <name>Mg(2+)</name>
        <dbReference type="ChEBI" id="CHEBI:18420"/>
    </ligand>
</feature>
<dbReference type="InterPro" id="IPR042099">
    <property type="entry name" value="ANL_N_sf"/>
</dbReference>
<evidence type="ECO:0000259" key="10">
    <source>
        <dbReference type="Pfam" id="PF16177"/>
    </source>
</evidence>
<comment type="similarity">
    <text evidence="1 6">Belongs to the ATP-dependent AMP-binding enzyme family.</text>
</comment>
<proteinExistence type="inferred from homology"/>
<evidence type="ECO:0000256" key="3">
    <source>
        <dbReference type="ARBA" id="ARBA00022741"/>
    </source>
</evidence>
<name>A0A7K0E227_9NOCA</name>
<evidence type="ECO:0000256" key="2">
    <source>
        <dbReference type="ARBA" id="ARBA00022598"/>
    </source>
</evidence>
<comment type="cofactor">
    <cofactor evidence="6">
        <name>Mg(2+)</name>
        <dbReference type="ChEBI" id="CHEBI:18420"/>
    </cofactor>
</comment>
<dbReference type="PANTHER" id="PTHR24095">
    <property type="entry name" value="ACETYL-COENZYME A SYNTHETASE"/>
    <property type="match status" value="1"/>
</dbReference>
<dbReference type="InterPro" id="IPR011904">
    <property type="entry name" value="Ac_CoA_lig"/>
</dbReference>
<feature type="binding site" evidence="6">
    <location>
        <position position="544"/>
    </location>
    <ligand>
        <name>Mg(2+)</name>
        <dbReference type="ChEBI" id="CHEBI:18420"/>
    </ligand>
</feature>
<dbReference type="InterPro" id="IPR025110">
    <property type="entry name" value="AMP-bd_C"/>
</dbReference>
<dbReference type="SUPFAM" id="SSF56801">
    <property type="entry name" value="Acetyl-CoA synthetase-like"/>
    <property type="match status" value="1"/>
</dbReference>
<evidence type="ECO:0000256" key="6">
    <source>
        <dbReference type="HAMAP-Rule" id="MF_01123"/>
    </source>
</evidence>
<feature type="binding site" evidence="6">
    <location>
        <position position="517"/>
    </location>
    <ligand>
        <name>ATP</name>
        <dbReference type="ChEBI" id="CHEBI:30616"/>
    </ligand>
</feature>
<keyword evidence="2 6" id="KW-0436">Ligase</keyword>
<dbReference type="PANTHER" id="PTHR24095:SF14">
    <property type="entry name" value="ACETYL-COENZYME A SYNTHETASE 1"/>
    <property type="match status" value="1"/>
</dbReference>
<dbReference type="InterPro" id="IPR020845">
    <property type="entry name" value="AMP-binding_CS"/>
</dbReference>
<evidence type="ECO:0000256" key="4">
    <source>
        <dbReference type="ARBA" id="ARBA00022840"/>
    </source>
</evidence>
<keyword evidence="6" id="KW-0479">Metal-binding</keyword>
<accession>A0A7K0E227</accession>
<comment type="PTM">
    <text evidence="6">Acetylated. Deacetylation by the SIR2-homolog deacetylase activates the enzyme.</text>
</comment>
<feature type="domain" description="AMP-binding enzyme C-terminal" evidence="9">
    <location>
        <begin position="533"/>
        <end position="612"/>
    </location>
</feature>
<protein>
    <recommendedName>
        <fullName evidence="6">Acetyl-coenzyme A synthetase</fullName>
        <shortName evidence="6">AcCoA synthetase</shortName>
        <shortName evidence="6">Acs</shortName>
        <ecNumber evidence="6">6.2.1.1</ecNumber>
    </recommendedName>
    <alternativeName>
        <fullName evidence="6">Acetate--CoA ligase</fullName>
    </alternativeName>
    <alternativeName>
        <fullName evidence="6">Acyl-activating enzyme</fullName>
    </alternativeName>
</protein>
<evidence type="ECO:0000259" key="9">
    <source>
        <dbReference type="Pfam" id="PF13193"/>
    </source>
</evidence>
<feature type="binding site" evidence="6">
    <location>
        <position position="541"/>
    </location>
    <ligand>
        <name>Mg(2+)</name>
        <dbReference type="ChEBI" id="CHEBI:18420"/>
    </ligand>
</feature>
<feature type="binding site" evidence="6">
    <location>
        <position position="525"/>
    </location>
    <ligand>
        <name>CoA</name>
        <dbReference type="ChEBI" id="CHEBI:57287"/>
    </ligand>
</feature>
<dbReference type="InterPro" id="IPR032387">
    <property type="entry name" value="ACAS_N"/>
</dbReference>
<reference evidence="11 12" key="1">
    <citation type="submission" date="2019-10" db="EMBL/GenBank/DDBJ databases">
        <title>Nocardia macrotermitis sp. nov. and Nocardia aurantia sp. nov., isolated from the gut of fungus growing-termite Macrotermes natalensis.</title>
        <authorList>
            <person name="Benndorf R."/>
            <person name="Schwitalla J."/>
            <person name="Martin K."/>
            <person name="De Beer W."/>
            <person name="Kaster A.-K."/>
            <person name="Vollmers J."/>
            <person name="Poulsen M."/>
            <person name="Beemelmanns C."/>
        </authorList>
    </citation>
    <scope>NUCLEOTIDE SEQUENCE [LARGE SCALE GENOMIC DNA]</scope>
    <source>
        <strain evidence="11 12">RB56</strain>
    </source>
</reference>
<dbReference type="NCBIfam" id="NF001208">
    <property type="entry name" value="PRK00174.1"/>
    <property type="match status" value="1"/>
</dbReference>
<dbReference type="Gene3D" id="3.40.50.12780">
    <property type="entry name" value="N-terminal domain of ligase-like"/>
    <property type="match status" value="1"/>
</dbReference>
<dbReference type="RefSeq" id="WP_153349081.1">
    <property type="nucleotide sequence ID" value="NZ_WEGI01000024.1"/>
</dbReference>
<dbReference type="GO" id="GO:0005524">
    <property type="term" value="F:ATP binding"/>
    <property type="evidence" value="ECO:0007669"/>
    <property type="project" value="UniProtKB-KW"/>
</dbReference>
<comment type="caution">
    <text evidence="11">The sequence shown here is derived from an EMBL/GenBank/DDBJ whole genome shotgun (WGS) entry which is preliminary data.</text>
</comment>
<feature type="binding site" evidence="6">
    <location>
        <position position="313"/>
    </location>
    <ligand>
        <name>CoA</name>
        <dbReference type="ChEBI" id="CHEBI:57287"/>
    </ligand>
</feature>
<gene>
    <name evidence="11" type="primary">acsA_6</name>
    <name evidence="6" type="synonym">acsA</name>
    <name evidence="11" type="ORF">NRB56_74380</name>
</gene>
<keyword evidence="3 6" id="KW-0547">Nucleotide-binding</keyword>
<dbReference type="Proteomes" id="UP000431401">
    <property type="component" value="Unassembled WGS sequence"/>
</dbReference>
<dbReference type="GO" id="GO:0005829">
    <property type="term" value="C:cytosol"/>
    <property type="evidence" value="ECO:0007669"/>
    <property type="project" value="TreeGrafter"/>
</dbReference>
<dbReference type="HAMAP" id="MF_01123">
    <property type="entry name" value="Ac_CoA_synth"/>
    <property type="match status" value="1"/>
</dbReference>
<dbReference type="Pfam" id="PF00501">
    <property type="entry name" value="AMP-binding"/>
    <property type="match status" value="1"/>
</dbReference>
<dbReference type="GO" id="GO:0016208">
    <property type="term" value="F:AMP binding"/>
    <property type="evidence" value="ECO:0007669"/>
    <property type="project" value="InterPro"/>
</dbReference>
<feature type="modified residue" description="N6-acetyllysine" evidence="6">
    <location>
        <position position="612"/>
    </location>
</feature>
<feature type="domain" description="AMP-dependent synthetase/ligase" evidence="8">
    <location>
        <begin position="89"/>
        <end position="472"/>
    </location>
</feature>
<feature type="binding site" evidence="6">
    <location>
        <position position="502"/>
    </location>
    <ligand>
        <name>ATP</name>
        <dbReference type="ChEBI" id="CHEBI:30616"/>
    </ligand>
</feature>
<dbReference type="PROSITE" id="PS00455">
    <property type="entry name" value="AMP_BINDING"/>
    <property type="match status" value="1"/>
</dbReference>
<keyword evidence="5 6" id="KW-0007">Acetylation</keyword>
<organism evidence="11 12">
    <name type="scientific">Nocardia aurantia</name>
    <dbReference type="NCBI Taxonomy" id="2585199"/>
    <lineage>
        <taxon>Bacteria</taxon>
        <taxon>Bacillati</taxon>
        <taxon>Actinomycetota</taxon>
        <taxon>Actinomycetes</taxon>
        <taxon>Mycobacteriales</taxon>
        <taxon>Nocardiaceae</taxon>
        <taxon>Nocardia</taxon>
    </lineage>
</organism>
<feature type="region of interest" description="Disordered" evidence="7">
    <location>
        <begin position="654"/>
        <end position="675"/>
    </location>
</feature>
<keyword evidence="4 6" id="KW-0067">ATP-binding</keyword>
<evidence type="ECO:0000256" key="1">
    <source>
        <dbReference type="ARBA" id="ARBA00006432"/>
    </source>
</evidence>
<dbReference type="CDD" id="cd05966">
    <property type="entry name" value="ACS"/>
    <property type="match status" value="1"/>
</dbReference>
<dbReference type="Pfam" id="PF13193">
    <property type="entry name" value="AMP-binding_C"/>
    <property type="match status" value="1"/>
</dbReference>
<keyword evidence="6" id="KW-0460">Magnesium</keyword>
<evidence type="ECO:0000313" key="11">
    <source>
        <dbReference type="EMBL" id="MQY31827.1"/>
    </source>
</evidence>
<comment type="caution">
    <text evidence="6">Lacks conserved residue(s) required for the propagation of feature annotation.</text>
</comment>
<dbReference type="GO" id="GO:0003987">
    <property type="term" value="F:acetate-CoA ligase activity"/>
    <property type="evidence" value="ECO:0007669"/>
    <property type="project" value="UniProtKB-UniRule"/>
</dbReference>
<dbReference type="InterPro" id="IPR000873">
    <property type="entry name" value="AMP-dep_synth/lig_dom"/>
</dbReference>
<sequence>MGTDSSNSFEQDRTFEPPADLAANANLTAAAYAEADSDRLGFWARQAERISWAEPFTQVLDWTDPPFAKWFVGGKLNAAYNCVDRHVENGRGNKIALHFVGEPDDTRDITYAQLKDQTSQVANALIQLGVSAGDRVAIYLPMIPEAVVAMLACARIGAPHVVVFGGFSADALANRIEDCAAKVVITADGGYRRGKPSALKPAVDEAVAALGSAGPVEHVLVVRRTGEDVAFREGIDVWWHDIVDDASVVHTPTLVDSEHPLYVMYTSGTTGKPKGVLHTTGGYLVQTAYTFWGVFDHKPDDVYWCTADIGWVTGHSYLVYGPLANGATQVMYEGTPDTPHRGRWWEIIAKYGVTLFYTAPTAIRTSMKWGEHIPDGYDLSSLRILGSVGEPINPEAYRWYRDNIGGGRTPVVDTWWQTETGAHMISPLPGVTTAKPGSAMIPVPGITADVVDDAGNSVPNGGSGYLVIRDPWPSMLRTIWGDDERYRQTYWSRWDGMYFAGDGAKRDDDGAIWILGRVDDVMNVSGHRLSTSEIESALVSHPKVAEAAVVGADDATTGQAVIAFVILRDDAGDGGAETAAELRNHVGKEIGPIAKPKTVLLVPELPKTRSGKIMRRLLRDLAENREVGDASTLADAHVMNNIARGMEIARGRQAGLPSSGYTPGCRRERRSGASHAGIVVSPARSAAPPTRPCRAECQNAVTPPSMATAVAVVHFDSSDNKYTTA</sequence>
<evidence type="ECO:0000313" key="12">
    <source>
        <dbReference type="Proteomes" id="UP000431401"/>
    </source>
</evidence>
<evidence type="ECO:0000256" key="7">
    <source>
        <dbReference type="SAM" id="MobiDB-lite"/>
    </source>
</evidence>
<dbReference type="EMBL" id="WEGI01000024">
    <property type="protein sequence ID" value="MQY31827.1"/>
    <property type="molecule type" value="Genomic_DNA"/>
</dbReference>
<dbReference type="EC" id="6.2.1.1" evidence="6"/>
<dbReference type="GO" id="GO:0046872">
    <property type="term" value="F:metal ion binding"/>
    <property type="evidence" value="ECO:0007669"/>
    <property type="project" value="UniProtKB-KW"/>
</dbReference>
<evidence type="ECO:0000256" key="5">
    <source>
        <dbReference type="ARBA" id="ARBA00022990"/>
    </source>
</evidence>
<keyword evidence="12" id="KW-1185">Reference proteome</keyword>
<dbReference type="Pfam" id="PF16177">
    <property type="entry name" value="ACAS_N"/>
    <property type="match status" value="1"/>
</dbReference>
<dbReference type="AlphaFoldDB" id="A0A7K0E227"/>
<dbReference type="InterPro" id="IPR045851">
    <property type="entry name" value="AMP-bd_C_sf"/>
</dbReference>
<feature type="binding site" evidence="6">
    <location>
        <begin position="413"/>
        <end position="418"/>
    </location>
    <ligand>
        <name>ATP</name>
        <dbReference type="ChEBI" id="CHEBI:30616"/>
    </ligand>
</feature>
<comment type="catalytic activity">
    <reaction evidence="6">
        <text>acetate + ATP + CoA = acetyl-CoA + AMP + diphosphate</text>
        <dbReference type="Rhea" id="RHEA:23176"/>
        <dbReference type="ChEBI" id="CHEBI:30089"/>
        <dbReference type="ChEBI" id="CHEBI:30616"/>
        <dbReference type="ChEBI" id="CHEBI:33019"/>
        <dbReference type="ChEBI" id="CHEBI:57287"/>
        <dbReference type="ChEBI" id="CHEBI:57288"/>
        <dbReference type="ChEBI" id="CHEBI:456215"/>
        <dbReference type="EC" id="6.2.1.1"/>
    </reaction>
</comment>
<dbReference type="NCBIfam" id="TIGR02188">
    <property type="entry name" value="Ac_CoA_lig_AcsA"/>
    <property type="match status" value="1"/>
</dbReference>
<dbReference type="FunFam" id="3.40.50.12780:FF:000001">
    <property type="entry name" value="Acetyl-coenzyme A synthetase"/>
    <property type="match status" value="1"/>
</dbReference>
<dbReference type="GO" id="GO:0019427">
    <property type="term" value="P:acetyl-CoA biosynthetic process from acetate"/>
    <property type="evidence" value="ECO:0007669"/>
    <property type="project" value="UniProtKB-UniRule"/>
</dbReference>
<evidence type="ECO:0000259" key="8">
    <source>
        <dbReference type="Pfam" id="PF00501"/>
    </source>
</evidence>
<feature type="binding site" evidence="6">
    <location>
        <begin position="192"/>
        <end position="195"/>
    </location>
    <ligand>
        <name>CoA</name>
        <dbReference type="ChEBI" id="CHEBI:57287"/>
    </ligand>
</feature>
<feature type="domain" description="Acetyl-coenzyme A synthetase N-terminal" evidence="10">
    <location>
        <begin position="30"/>
        <end position="82"/>
    </location>
</feature>